<gene>
    <name evidence="1" type="ORF">MIZ01_0569</name>
</gene>
<organism evidence="1 2">
    <name type="scientific">Sideroxyarcus emersonii</name>
    <dbReference type="NCBI Taxonomy" id="2764705"/>
    <lineage>
        <taxon>Bacteria</taxon>
        <taxon>Pseudomonadati</taxon>
        <taxon>Pseudomonadota</taxon>
        <taxon>Betaproteobacteria</taxon>
        <taxon>Nitrosomonadales</taxon>
        <taxon>Gallionellaceae</taxon>
        <taxon>Sideroxyarcus</taxon>
    </lineage>
</organism>
<dbReference type="EMBL" id="AP023423">
    <property type="protein sequence ID" value="BCK86803.1"/>
    <property type="molecule type" value="Genomic_DNA"/>
</dbReference>
<dbReference type="KEGG" id="seme:MIZ01_0569"/>
<sequence length="192" mass="21351">MTKILTPQQGVLFMKVGVHANESLEDIIQRKTLEIEQAGFALWGYGGNTCHPRSMVQPFAKMHQAMGGKIFLCMQEMESHHFAEPVRAEQYSVDGDHWQDVPEAINVLGSRFALAIKDLHEEKFILPLDKTRVAVGNSKGTFGHNYIAGRVDKACLDLSDQIDIPSAPEEATNIQISLVAELCDPFAVFLKN</sequence>
<evidence type="ECO:0000313" key="2">
    <source>
        <dbReference type="Proteomes" id="UP001320326"/>
    </source>
</evidence>
<dbReference type="RefSeq" id="WP_237247963.1">
    <property type="nucleotide sequence ID" value="NZ_AP023423.1"/>
</dbReference>
<keyword evidence="2" id="KW-1185">Reference proteome</keyword>
<name>A0AAN1X8N2_9PROT</name>
<proteinExistence type="predicted"/>
<dbReference type="Proteomes" id="UP001320326">
    <property type="component" value="Chromosome"/>
</dbReference>
<accession>A0AAN1X8N2</accession>
<reference evidence="1 2" key="1">
    <citation type="journal article" date="2022" name="Int. J. Syst. Evol. Microbiol.">
        <title>&lt;i&gt;Sideroxyarcus emersonii&lt;/i&gt; gen. nov. sp. nov., a neutrophilic, microaerobic iron- and thiosulfate-oxidizing bacterium isolated from iron-rich wetland sediment.</title>
        <authorList>
            <person name="Kato S."/>
            <person name="Itoh T."/>
            <person name="Iino T."/>
            <person name="Ohkuma M."/>
        </authorList>
    </citation>
    <scope>NUCLEOTIDE SEQUENCE [LARGE SCALE GENOMIC DNA]</scope>
    <source>
        <strain evidence="1 2">MIZ01</strain>
    </source>
</reference>
<evidence type="ECO:0000313" key="1">
    <source>
        <dbReference type="EMBL" id="BCK86803.1"/>
    </source>
</evidence>
<dbReference type="AlphaFoldDB" id="A0AAN1X8N2"/>
<protein>
    <submittedName>
        <fullName evidence="1">Uncharacterized protein</fullName>
    </submittedName>
</protein>